<keyword evidence="6 9" id="KW-1133">Transmembrane helix</keyword>
<keyword evidence="3 9" id="KW-0812">Transmembrane</keyword>
<evidence type="ECO:0000256" key="6">
    <source>
        <dbReference type="ARBA" id="ARBA00022989"/>
    </source>
</evidence>
<evidence type="ECO:0000256" key="2">
    <source>
        <dbReference type="ARBA" id="ARBA00009289"/>
    </source>
</evidence>
<evidence type="ECO:0000256" key="5">
    <source>
        <dbReference type="ARBA" id="ARBA00022968"/>
    </source>
</evidence>
<dbReference type="PANTHER" id="PTHR12804">
    <property type="entry name" value="MICROSOMAL SIGNAL PEPTIDASE 23 KD SUBUNIT SPC22/23"/>
    <property type="match status" value="1"/>
</dbReference>
<evidence type="ECO:0000313" key="11">
    <source>
        <dbReference type="Proteomes" id="UP001061958"/>
    </source>
</evidence>
<dbReference type="GO" id="GO:0006465">
    <property type="term" value="P:signal peptide processing"/>
    <property type="evidence" value="ECO:0007669"/>
    <property type="project" value="InterPro"/>
</dbReference>
<dbReference type="GO" id="GO:0005787">
    <property type="term" value="C:signal peptidase complex"/>
    <property type="evidence" value="ECO:0007669"/>
    <property type="project" value="InterPro"/>
</dbReference>
<dbReference type="Pfam" id="PF04573">
    <property type="entry name" value="SPC22"/>
    <property type="match status" value="1"/>
</dbReference>
<comment type="similarity">
    <text evidence="2">Belongs to the SPCS3 family.</text>
</comment>
<proteinExistence type="inferred from homology"/>
<keyword evidence="4" id="KW-0256">Endoplasmic reticulum</keyword>
<dbReference type="OrthoDB" id="10261524at2759"/>
<gene>
    <name evidence="10" type="ORF">GpartN1_g3551.t1</name>
</gene>
<dbReference type="EMBL" id="BQMJ01000027">
    <property type="protein sequence ID" value="GJQ11760.1"/>
    <property type="molecule type" value="Genomic_DNA"/>
</dbReference>
<keyword evidence="5" id="KW-0735">Signal-anchor</keyword>
<keyword evidence="7 9" id="KW-0472">Membrane</keyword>
<reference evidence="10" key="1">
    <citation type="journal article" date="2022" name="Proc. Natl. Acad. Sci. U.S.A.">
        <title>Life cycle and functional genomics of the unicellular red alga Galdieria for elucidating algal and plant evolution and industrial use.</title>
        <authorList>
            <person name="Hirooka S."/>
            <person name="Itabashi T."/>
            <person name="Ichinose T.M."/>
            <person name="Onuma R."/>
            <person name="Fujiwara T."/>
            <person name="Yamashita S."/>
            <person name="Jong L.W."/>
            <person name="Tomita R."/>
            <person name="Iwane A.H."/>
            <person name="Miyagishima S.Y."/>
        </authorList>
    </citation>
    <scope>NUCLEOTIDE SEQUENCE</scope>
    <source>
        <strain evidence="10">NBRC 102759</strain>
    </source>
</reference>
<sequence>MHSITVRCNVLVTTCLTYLIVLNAFCILYGWMKQLGAHPQAVVSVQNLVSLKRLPNPFGESAVITFQLDADLQSMWNLNVKYIYLYLVAEYSSPRFLRNQATVWDRYVQRGSSTFLAFPFYNSLGLHNFVDTFRNTSMVFRLEADIIPFIGFVFHTTLAETSEIRFPLEYTK</sequence>
<accession>A0A9C7PWN3</accession>
<evidence type="ECO:0000256" key="1">
    <source>
        <dbReference type="ARBA" id="ARBA00004648"/>
    </source>
</evidence>
<evidence type="ECO:0000256" key="3">
    <source>
        <dbReference type="ARBA" id="ARBA00022692"/>
    </source>
</evidence>
<dbReference type="GO" id="GO:0045047">
    <property type="term" value="P:protein targeting to ER"/>
    <property type="evidence" value="ECO:0007669"/>
    <property type="project" value="TreeGrafter"/>
</dbReference>
<dbReference type="AlphaFoldDB" id="A0A9C7PWN3"/>
<evidence type="ECO:0000256" key="8">
    <source>
        <dbReference type="ARBA" id="ARBA00029556"/>
    </source>
</evidence>
<feature type="transmembrane region" description="Helical" evidence="9">
    <location>
        <begin position="12"/>
        <end position="32"/>
    </location>
</feature>
<dbReference type="Proteomes" id="UP001061958">
    <property type="component" value="Unassembled WGS sequence"/>
</dbReference>
<comment type="subcellular location">
    <subcellularLocation>
        <location evidence="1">Endoplasmic reticulum membrane</location>
        <topology evidence="1">Single-pass type II membrane protein</topology>
    </subcellularLocation>
</comment>
<reference evidence="10" key="2">
    <citation type="submission" date="2022-01" db="EMBL/GenBank/DDBJ databases">
        <authorList>
            <person name="Hirooka S."/>
            <person name="Miyagishima S.Y."/>
        </authorList>
    </citation>
    <scope>NUCLEOTIDE SEQUENCE</scope>
    <source>
        <strain evidence="10">NBRC 102759</strain>
    </source>
</reference>
<evidence type="ECO:0000256" key="7">
    <source>
        <dbReference type="ARBA" id="ARBA00023136"/>
    </source>
</evidence>
<dbReference type="InterPro" id="IPR007653">
    <property type="entry name" value="SPC3"/>
</dbReference>
<evidence type="ECO:0000256" key="9">
    <source>
        <dbReference type="SAM" id="Phobius"/>
    </source>
</evidence>
<keyword evidence="11" id="KW-1185">Reference proteome</keyword>
<dbReference type="PIRSF" id="PIRSF016089">
    <property type="entry name" value="SPC22"/>
    <property type="match status" value="1"/>
</dbReference>
<evidence type="ECO:0000256" key="4">
    <source>
        <dbReference type="ARBA" id="ARBA00022824"/>
    </source>
</evidence>
<comment type="caution">
    <text evidence="10">The sequence shown here is derived from an EMBL/GenBank/DDBJ whole genome shotgun (WGS) entry which is preliminary data.</text>
</comment>
<organism evidence="10 11">
    <name type="scientific">Galdieria partita</name>
    <dbReference type="NCBI Taxonomy" id="83374"/>
    <lineage>
        <taxon>Eukaryota</taxon>
        <taxon>Rhodophyta</taxon>
        <taxon>Bangiophyceae</taxon>
        <taxon>Galdieriales</taxon>
        <taxon>Galdieriaceae</taxon>
        <taxon>Galdieria</taxon>
    </lineage>
</organism>
<name>A0A9C7PWN3_9RHOD</name>
<dbReference type="PANTHER" id="PTHR12804:SF0">
    <property type="entry name" value="SIGNAL PEPTIDASE COMPLEX SUBUNIT 3"/>
    <property type="match status" value="1"/>
</dbReference>
<protein>
    <recommendedName>
        <fullName evidence="8">Signal peptidase complex subunit 3</fullName>
    </recommendedName>
</protein>
<evidence type="ECO:0000313" key="10">
    <source>
        <dbReference type="EMBL" id="GJQ11760.1"/>
    </source>
</evidence>